<dbReference type="AlphaFoldDB" id="A0A8S0VNA4"/>
<name>A0A8S0VNA4_OLEEU</name>
<keyword evidence="3" id="KW-1185">Reference proteome</keyword>
<evidence type="ECO:0000256" key="1">
    <source>
        <dbReference type="SAM" id="MobiDB-lite"/>
    </source>
</evidence>
<sequence length="124" mass="14070">MAGMRVQPDKIITELDQPDEARRVLDHPSIRTQPLSSKEKEKEKEPIRKEEKEEARSEEGGQSIFIHMFYLFDSKGREDEDTERTISSAPMGEGPPARTSAIEVPVQPSAQVATTTEIRQKTYI</sequence>
<protein>
    <submittedName>
        <fullName evidence="2">Uncharacterized protein</fullName>
    </submittedName>
</protein>
<evidence type="ECO:0000313" key="3">
    <source>
        <dbReference type="Proteomes" id="UP000594638"/>
    </source>
</evidence>
<gene>
    <name evidence="2" type="ORF">OLEA9_A009203</name>
</gene>
<feature type="region of interest" description="Disordered" evidence="1">
    <location>
        <begin position="1"/>
        <end position="61"/>
    </location>
</feature>
<dbReference type="Proteomes" id="UP000594638">
    <property type="component" value="Unassembled WGS sequence"/>
</dbReference>
<proteinExistence type="predicted"/>
<accession>A0A8S0VNA4</accession>
<feature type="region of interest" description="Disordered" evidence="1">
    <location>
        <begin position="76"/>
        <end position="99"/>
    </location>
</feature>
<feature type="compositionally biased region" description="Basic and acidic residues" evidence="1">
    <location>
        <begin position="7"/>
        <end position="29"/>
    </location>
</feature>
<feature type="compositionally biased region" description="Basic and acidic residues" evidence="1">
    <location>
        <begin position="37"/>
        <end position="59"/>
    </location>
</feature>
<reference evidence="2 3" key="1">
    <citation type="submission" date="2019-12" db="EMBL/GenBank/DDBJ databases">
        <authorList>
            <person name="Alioto T."/>
            <person name="Alioto T."/>
            <person name="Gomez Garrido J."/>
        </authorList>
    </citation>
    <scope>NUCLEOTIDE SEQUENCE [LARGE SCALE GENOMIC DNA]</scope>
</reference>
<comment type="caution">
    <text evidence="2">The sequence shown here is derived from an EMBL/GenBank/DDBJ whole genome shotgun (WGS) entry which is preliminary data.</text>
</comment>
<organism evidence="2 3">
    <name type="scientific">Olea europaea subsp. europaea</name>
    <dbReference type="NCBI Taxonomy" id="158383"/>
    <lineage>
        <taxon>Eukaryota</taxon>
        <taxon>Viridiplantae</taxon>
        <taxon>Streptophyta</taxon>
        <taxon>Embryophyta</taxon>
        <taxon>Tracheophyta</taxon>
        <taxon>Spermatophyta</taxon>
        <taxon>Magnoliopsida</taxon>
        <taxon>eudicotyledons</taxon>
        <taxon>Gunneridae</taxon>
        <taxon>Pentapetalae</taxon>
        <taxon>asterids</taxon>
        <taxon>lamiids</taxon>
        <taxon>Lamiales</taxon>
        <taxon>Oleaceae</taxon>
        <taxon>Oleeae</taxon>
        <taxon>Olea</taxon>
    </lineage>
</organism>
<dbReference type="Gramene" id="OE9A009203T1">
    <property type="protein sequence ID" value="OE9A009203C1"/>
    <property type="gene ID" value="OE9A009203"/>
</dbReference>
<evidence type="ECO:0000313" key="2">
    <source>
        <dbReference type="EMBL" id="CAA3033719.1"/>
    </source>
</evidence>
<dbReference type="EMBL" id="CACTIH010010825">
    <property type="protein sequence ID" value="CAA3033719.1"/>
    <property type="molecule type" value="Genomic_DNA"/>
</dbReference>
<dbReference type="OrthoDB" id="2009974at2759"/>